<dbReference type="PROSITE" id="PS51197">
    <property type="entry name" value="HTH_RRF2_2"/>
    <property type="match status" value="1"/>
</dbReference>
<dbReference type="GO" id="GO:0005829">
    <property type="term" value="C:cytosol"/>
    <property type="evidence" value="ECO:0007669"/>
    <property type="project" value="TreeGrafter"/>
</dbReference>
<dbReference type="SUPFAM" id="SSF46785">
    <property type="entry name" value="Winged helix' DNA-binding domain"/>
    <property type="match status" value="1"/>
</dbReference>
<dbReference type="EMBL" id="ACCL02000017">
    <property type="protein sequence ID" value="EET59531.1"/>
    <property type="molecule type" value="Genomic_DNA"/>
</dbReference>
<name>C6LIE8_9FIRM</name>
<dbReference type="Gene3D" id="1.10.10.10">
    <property type="entry name" value="Winged helix-like DNA-binding domain superfamily/Winged helix DNA-binding domain"/>
    <property type="match status" value="1"/>
</dbReference>
<dbReference type="Proteomes" id="UP000005561">
    <property type="component" value="Unassembled WGS sequence"/>
</dbReference>
<evidence type="ECO:0000313" key="2">
    <source>
        <dbReference type="Proteomes" id="UP000005561"/>
    </source>
</evidence>
<dbReference type="InterPro" id="IPR036390">
    <property type="entry name" value="WH_DNA-bd_sf"/>
</dbReference>
<organism evidence="1 2">
    <name type="scientific">Marvinbryantia formatexigens DSM 14469</name>
    <dbReference type="NCBI Taxonomy" id="478749"/>
    <lineage>
        <taxon>Bacteria</taxon>
        <taxon>Bacillati</taxon>
        <taxon>Bacillota</taxon>
        <taxon>Clostridia</taxon>
        <taxon>Lachnospirales</taxon>
        <taxon>Lachnospiraceae</taxon>
        <taxon>Marvinbryantia</taxon>
    </lineage>
</organism>
<dbReference type="PANTHER" id="PTHR33221:SF15">
    <property type="entry name" value="HTH-TYPE TRANSCRIPTIONAL REGULATOR YWGB-RELATED"/>
    <property type="match status" value="1"/>
</dbReference>
<dbReference type="Pfam" id="PF02082">
    <property type="entry name" value="Rrf2"/>
    <property type="match status" value="1"/>
</dbReference>
<keyword evidence="2" id="KW-1185">Reference proteome</keyword>
<gene>
    <name evidence="1" type="ORF">BRYFOR_08385</name>
</gene>
<proteinExistence type="predicted"/>
<protein>
    <submittedName>
        <fullName evidence="1">Transcriptional regulator</fullName>
    </submittedName>
</protein>
<dbReference type="InterPro" id="IPR036388">
    <property type="entry name" value="WH-like_DNA-bd_sf"/>
</dbReference>
<dbReference type="STRING" id="168384.SAMN05660368_01830"/>
<dbReference type="PANTHER" id="PTHR33221">
    <property type="entry name" value="WINGED HELIX-TURN-HELIX TRANSCRIPTIONAL REGULATOR, RRF2 FAMILY"/>
    <property type="match status" value="1"/>
</dbReference>
<sequence length="150" mass="16538">MQITSRFTVAIHTMLCIAHYEGKKKMTSAALAGSTGADATIIRRLLGQLQTAGYVKVNAGVGGAHLIKPLKDITLLDLFRAVDAETRNLFRFYENPDCVCPVGNNIHSVLDGHLCEVQQAMYNKMQEINLQTLYEEIEPLLSKDGENLSS</sequence>
<evidence type="ECO:0000313" key="1">
    <source>
        <dbReference type="EMBL" id="EET59531.1"/>
    </source>
</evidence>
<reference evidence="1" key="1">
    <citation type="submission" date="2009-07" db="EMBL/GenBank/DDBJ databases">
        <authorList>
            <person name="Weinstock G."/>
            <person name="Sodergren E."/>
            <person name="Clifton S."/>
            <person name="Fulton L."/>
            <person name="Fulton B."/>
            <person name="Courtney L."/>
            <person name="Fronick C."/>
            <person name="Harrison M."/>
            <person name="Strong C."/>
            <person name="Farmer C."/>
            <person name="Delahaunty K."/>
            <person name="Markovic C."/>
            <person name="Hall O."/>
            <person name="Minx P."/>
            <person name="Tomlinson C."/>
            <person name="Mitreva M."/>
            <person name="Nelson J."/>
            <person name="Hou S."/>
            <person name="Wollam A."/>
            <person name="Pepin K.H."/>
            <person name="Johnson M."/>
            <person name="Bhonagiri V."/>
            <person name="Nash W.E."/>
            <person name="Warren W."/>
            <person name="Chinwalla A."/>
            <person name="Mardis E.R."/>
            <person name="Wilson R.K."/>
        </authorList>
    </citation>
    <scope>NUCLEOTIDE SEQUENCE [LARGE SCALE GENOMIC DNA]</scope>
    <source>
        <strain evidence="1">DSM 14469</strain>
    </source>
</reference>
<dbReference type="OrthoDB" id="213028at2"/>
<dbReference type="eggNOG" id="COG1959">
    <property type="taxonomic scope" value="Bacteria"/>
</dbReference>
<dbReference type="InterPro" id="IPR000944">
    <property type="entry name" value="Tscrpt_reg_Rrf2"/>
</dbReference>
<dbReference type="AlphaFoldDB" id="C6LIE8"/>
<dbReference type="GO" id="GO:0003700">
    <property type="term" value="F:DNA-binding transcription factor activity"/>
    <property type="evidence" value="ECO:0007669"/>
    <property type="project" value="TreeGrafter"/>
</dbReference>
<dbReference type="RefSeq" id="WP_006863161.1">
    <property type="nucleotide sequence ID" value="NZ_ACCL02000017.1"/>
</dbReference>
<comment type="caution">
    <text evidence="1">The sequence shown here is derived from an EMBL/GenBank/DDBJ whole genome shotgun (WGS) entry which is preliminary data.</text>
</comment>
<accession>C6LIE8</accession>